<feature type="transmembrane region" description="Helical" evidence="19">
    <location>
        <begin position="515"/>
        <end position="536"/>
    </location>
</feature>
<dbReference type="GO" id="GO:0008511">
    <property type="term" value="F:sodium:potassium:chloride symporter activity"/>
    <property type="evidence" value="ECO:0007669"/>
    <property type="project" value="TreeGrafter"/>
</dbReference>
<dbReference type="GO" id="GO:0055078">
    <property type="term" value="P:sodium ion homeostasis"/>
    <property type="evidence" value="ECO:0007669"/>
    <property type="project" value="TreeGrafter"/>
</dbReference>
<keyword evidence="3" id="KW-0813">Transport</keyword>
<dbReference type="GO" id="GO:0055064">
    <property type="term" value="P:chloride ion homeostasis"/>
    <property type="evidence" value="ECO:0007669"/>
    <property type="project" value="TreeGrafter"/>
</dbReference>
<evidence type="ECO:0000313" key="23">
    <source>
        <dbReference type="EMBL" id="RXN16424.1"/>
    </source>
</evidence>
<evidence type="ECO:0000256" key="2">
    <source>
        <dbReference type="ARBA" id="ARBA00010593"/>
    </source>
</evidence>
<evidence type="ECO:0000259" key="20">
    <source>
        <dbReference type="Pfam" id="PF00324"/>
    </source>
</evidence>
<evidence type="ECO:0000256" key="18">
    <source>
        <dbReference type="SAM" id="MobiDB-lite"/>
    </source>
</evidence>
<keyword evidence="4" id="KW-1003">Cell membrane</keyword>
<feature type="transmembrane region" description="Helical" evidence="19">
    <location>
        <begin position="273"/>
        <end position="292"/>
    </location>
</feature>
<dbReference type="Pfam" id="PF08403">
    <property type="entry name" value="AA_permease_N"/>
    <property type="match status" value="1"/>
</dbReference>
<proteinExistence type="inferred from homology"/>
<evidence type="ECO:0000256" key="1">
    <source>
        <dbReference type="ARBA" id="ARBA00004651"/>
    </source>
</evidence>
<dbReference type="NCBIfam" id="TIGR00930">
    <property type="entry name" value="2a30"/>
    <property type="match status" value="1"/>
</dbReference>
<keyword evidence="8" id="KW-0769">Symport</keyword>
<dbReference type="PANTHER" id="PTHR11827">
    <property type="entry name" value="SOLUTE CARRIER FAMILY 12, CATION COTRANSPORTERS"/>
    <property type="match status" value="1"/>
</dbReference>
<evidence type="ECO:0000256" key="11">
    <source>
        <dbReference type="ARBA" id="ARBA00023053"/>
    </source>
</evidence>
<keyword evidence="9" id="KW-0630">Potassium</keyword>
<keyword evidence="13 19" id="KW-0472">Membrane</keyword>
<feature type="region of interest" description="Disordered" evidence="18">
    <location>
        <begin position="793"/>
        <end position="816"/>
    </location>
</feature>
<keyword evidence="16" id="KW-0868">Chloride</keyword>
<evidence type="ECO:0000256" key="3">
    <source>
        <dbReference type="ARBA" id="ARBA00022448"/>
    </source>
</evidence>
<dbReference type="Proteomes" id="UP000290572">
    <property type="component" value="Unassembled WGS sequence"/>
</dbReference>
<evidence type="ECO:0000256" key="5">
    <source>
        <dbReference type="ARBA" id="ARBA00022538"/>
    </source>
</evidence>
<dbReference type="Pfam" id="PF00324">
    <property type="entry name" value="AA_permease"/>
    <property type="match status" value="1"/>
</dbReference>
<dbReference type="GO" id="GO:0016324">
    <property type="term" value="C:apical plasma membrane"/>
    <property type="evidence" value="ECO:0007669"/>
    <property type="project" value="TreeGrafter"/>
</dbReference>
<comment type="catalytic activity">
    <reaction evidence="17">
        <text>K(+)(out) + 2 chloride(out) + Na(+)(out) = K(+)(in) + 2 chloride(in) + Na(+)(in)</text>
        <dbReference type="Rhea" id="RHEA:72395"/>
        <dbReference type="ChEBI" id="CHEBI:17996"/>
        <dbReference type="ChEBI" id="CHEBI:29101"/>
        <dbReference type="ChEBI" id="CHEBI:29103"/>
    </reaction>
    <physiologicalReaction direction="left-to-right" evidence="17">
        <dbReference type="Rhea" id="RHEA:72396"/>
    </physiologicalReaction>
</comment>
<feature type="domain" description="Amino acid permease/ SLC12A" evidence="20">
    <location>
        <begin position="127"/>
        <end position="630"/>
    </location>
</feature>
<dbReference type="InterPro" id="IPR004841">
    <property type="entry name" value="AA-permease/SLC12A_dom"/>
</dbReference>
<dbReference type="AlphaFoldDB" id="A0A498MAZ1"/>
<accession>A0A498MAZ1</accession>
<feature type="transmembrane region" description="Helical" evidence="19">
    <location>
        <begin position="205"/>
        <end position="226"/>
    </location>
</feature>
<feature type="transmembrane region" description="Helical" evidence="19">
    <location>
        <begin position="359"/>
        <end position="383"/>
    </location>
</feature>
<feature type="compositionally biased region" description="Basic and acidic residues" evidence="18">
    <location>
        <begin position="1"/>
        <end position="13"/>
    </location>
</feature>
<keyword evidence="11" id="KW-0915">Sodium</keyword>
<keyword evidence="14" id="KW-0325">Glycoprotein</keyword>
<feature type="domain" description="Amino acid permease N-terminal" evidence="22">
    <location>
        <begin position="34"/>
        <end position="97"/>
    </location>
</feature>
<feature type="transmembrane region" description="Helical" evidence="19">
    <location>
        <begin position="325"/>
        <end position="347"/>
    </location>
</feature>
<protein>
    <submittedName>
        <fullName evidence="23">Solute carrier family 12 member 1</fullName>
    </submittedName>
</protein>
<evidence type="ECO:0000256" key="15">
    <source>
        <dbReference type="ARBA" id="ARBA00023201"/>
    </source>
</evidence>
<dbReference type="STRING" id="84645.A0A498MAZ1"/>
<dbReference type="InterPro" id="IPR004842">
    <property type="entry name" value="SLC12A_fam"/>
</dbReference>
<evidence type="ECO:0000256" key="4">
    <source>
        <dbReference type="ARBA" id="ARBA00022475"/>
    </source>
</evidence>
<dbReference type="GO" id="GO:0055075">
    <property type="term" value="P:potassium ion homeostasis"/>
    <property type="evidence" value="ECO:0007669"/>
    <property type="project" value="TreeGrafter"/>
</dbReference>
<comment type="caution">
    <text evidence="23">The sequence shown here is derived from an EMBL/GenBank/DDBJ whole genome shotgun (WGS) entry which is preliminary data.</text>
</comment>
<evidence type="ECO:0000256" key="17">
    <source>
        <dbReference type="ARBA" id="ARBA00048452"/>
    </source>
</evidence>
<evidence type="ECO:0000256" key="19">
    <source>
        <dbReference type="SAM" id="Phobius"/>
    </source>
</evidence>
<feature type="domain" description="SLC12A transporter C-terminal" evidence="21">
    <location>
        <begin position="639"/>
        <end position="925"/>
    </location>
</feature>
<keyword evidence="10 19" id="KW-1133">Transmembrane helix</keyword>
<evidence type="ECO:0000256" key="14">
    <source>
        <dbReference type="ARBA" id="ARBA00023180"/>
    </source>
</evidence>
<evidence type="ECO:0000313" key="24">
    <source>
        <dbReference type="Proteomes" id="UP000290572"/>
    </source>
</evidence>
<sequence length="926" mass="102008">MENPGFERSKDDPPQYEELSFSENGFNNGETRATRPSVTSAFGHNTLDRVPNVDFYRNADSISGHRAVRPSLQELHDIFQKNGVHNVPNPLEDKGEAKGSTLDDVESVMSLEEKEAGGAVKFGWIKGVLVRCILNIWGVMLFIRLSWVFGQAGIGLGIVVVILSVVVTTITCLSMSAICTNGVVRGGGAYYLISRSLGPEFGGSIGLIFAFANAVAVAMYVVGFAETVVELLKENDALMVDTVNDTRIIGCITAVLLMGITVAGMEWEAKAQVALLVILLVAIGNVFVGTVIPSTEDKRSKGFFNYQESIAKENFLPDFRDGETFFSVFAIFFPAATGILAGANISGDLKDPQAALPKGTLLAIFITGITYLGIALIVSVTVVRDATGNRNDTIVPGSSCNFSSACDLGYDFSICQTTKCNYGLMNNFQVMNLVSGFGPLITAGTFSATLSSALASLVSAPKVFQALCKDNIYTALKFFAKGHGKNKEPIRGYVLTFFIAVAFILIAELNTIAPIISNFFLASYALINFSCFHASYAKSPGWRPAYKYYNMWLSLFGAVLCCAVMFVINWWAALLTYGIELFLYIYVTVKKPDVNWGSSTQAVTFINAVNNALTLSGVDEHIKNFRPKCLVMTGSPRSRPALLDLAHSFTKNYGLCLTCEVFVGPRDNNLQDMNAAVQQNQQWLHKQKRKAFYTPVASENLQKGAEALMQASGLGRMKPNTVMLGFKCDWKTAKPQEVQSYVGILHDAFDFEHGSVILRISQGMDISHILRAEEEMERMLLEQQALEMEESDFQPQGGKGFFNKSKKSSKKEMTSKVSLDVPQTSDLAKMNQRLVEASSQFKRKQGKGTIDVWWLFDDGGLTLLLPHILTTRKKWKDCKLRIFIAGQPERIEQDKEEMQELLKKFRIKCADIKVIADINVKPSAER</sequence>
<keyword evidence="7 19" id="KW-0812">Transmembrane</keyword>
<dbReference type="InterPro" id="IPR002443">
    <property type="entry name" value="SLC12A1/SLC12A2"/>
</dbReference>
<comment type="subcellular location">
    <subcellularLocation>
        <location evidence="1">Cell membrane</location>
        <topology evidence="1">Multi-pass membrane protein</topology>
    </subcellularLocation>
</comment>
<comment type="similarity">
    <text evidence="2">Belongs to the SLC12A transporter family.</text>
</comment>
<keyword evidence="5" id="KW-0633">Potassium transport</keyword>
<dbReference type="EMBL" id="QBIY01012790">
    <property type="protein sequence ID" value="RXN16424.1"/>
    <property type="molecule type" value="Genomic_DNA"/>
</dbReference>
<evidence type="ECO:0000256" key="12">
    <source>
        <dbReference type="ARBA" id="ARBA00023065"/>
    </source>
</evidence>
<keyword evidence="24" id="KW-1185">Reference proteome</keyword>
<dbReference type="GO" id="GO:1990573">
    <property type="term" value="P:potassium ion import across plasma membrane"/>
    <property type="evidence" value="ECO:0007669"/>
    <property type="project" value="TreeGrafter"/>
</dbReference>
<evidence type="ECO:0000256" key="6">
    <source>
        <dbReference type="ARBA" id="ARBA00022553"/>
    </source>
</evidence>
<evidence type="ECO:0000256" key="7">
    <source>
        <dbReference type="ARBA" id="ARBA00022692"/>
    </source>
</evidence>
<feature type="compositionally biased region" description="Polar residues" evidence="18">
    <location>
        <begin position="21"/>
        <end position="43"/>
    </location>
</feature>
<evidence type="ECO:0000259" key="22">
    <source>
        <dbReference type="Pfam" id="PF08403"/>
    </source>
</evidence>
<dbReference type="InterPro" id="IPR018491">
    <property type="entry name" value="SLC12_C"/>
</dbReference>
<feature type="region of interest" description="Disordered" evidence="18">
    <location>
        <begin position="1"/>
        <end position="43"/>
    </location>
</feature>
<evidence type="ECO:0000256" key="13">
    <source>
        <dbReference type="ARBA" id="ARBA00023136"/>
    </source>
</evidence>
<feature type="transmembrane region" description="Helical" evidence="19">
    <location>
        <begin position="246"/>
        <end position="266"/>
    </location>
</feature>
<evidence type="ECO:0000256" key="8">
    <source>
        <dbReference type="ARBA" id="ARBA00022847"/>
    </source>
</evidence>
<organism evidence="23 24">
    <name type="scientific">Labeo rohita</name>
    <name type="common">Indian major carp</name>
    <name type="synonym">Cyprinus rohita</name>
    <dbReference type="NCBI Taxonomy" id="84645"/>
    <lineage>
        <taxon>Eukaryota</taxon>
        <taxon>Metazoa</taxon>
        <taxon>Chordata</taxon>
        <taxon>Craniata</taxon>
        <taxon>Vertebrata</taxon>
        <taxon>Euteleostomi</taxon>
        <taxon>Actinopterygii</taxon>
        <taxon>Neopterygii</taxon>
        <taxon>Teleostei</taxon>
        <taxon>Ostariophysi</taxon>
        <taxon>Cypriniformes</taxon>
        <taxon>Cyprinidae</taxon>
        <taxon>Labeoninae</taxon>
        <taxon>Labeonini</taxon>
        <taxon>Labeo</taxon>
    </lineage>
</organism>
<dbReference type="Gene3D" id="1.20.1740.10">
    <property type="entry name" value="Amino acid/polyamine transporter I"/>
    <property type="match status" value="1"/>
</dbReference>
<feature type="transmembrane region" description="Helical" evidence="19">
    <location>
        <begin position="548"/>
        <end position="572"/>
    </location>
</feature>
<evidence type="ECO:0000256" key="10">
    <source>
        <dbReference type="ARBA" id="ARBA00022989"/>
    </source>
</evidence>
<feature type="transmembrane region" description="Helical" evidence="19">
    <location>
        <begin position="490"/>
        <end position="509"/>
    </location>
</feature>
<keyword evidence="6" id="KW-0597">Phosphoprotein</keyword>
<evidence type="ECO:0000256" key="16">
    <source>
        <dbReference type="ARBA" id="ARBA00023214"/>
    </source>
</evidence>
<evidence type="ECO:0000259" key="21">
    <source>
        <dbReference type="Pfam" id="PF03522"/>
    </source>
</evidence>
<gene>
    <name evidence="23" type="ORF">ROHU_027530</name>
</gene>
<dbReference type="GO" id="GO:0006884">
    <property type="term" value="P:cell volume homeostasis"/>
    <property type="evidence" value="ECO:0007669"/>
    <property type="project" value="TreeGrafter"/>
</dbReference>
<dbReference type="PANTHER" id="PTHR11827:SF93">
    <property type="entry name" value="SOLUTE CARRIER FAMILY 12 MEMBER 1"/>
    <property type="match status" value="1"/>
</dbReference>
<evidence type="ECO:0000256" key="9">
    <source>
        <dbReference type="ARBA" id="ARBA00022958"/>
    </source>
</evidence>
<name>A0A498MAZ1_LABRO</name>
<keyword evidence="12" id="KW-0406">Ion transport</keyword>
<dbReference type="InterPro" id="IPR013612">
    <property type="entry name" value="AA_permease_N"/>
</dbReference>
<feature type="transmembrane region" description="Helical" evidence="19">
    <location>
        <begin position="128"/>
        <end position="149"/>
    </location>
</feature>
<keyword evidence="15" id="KW-0739">Sodium transport</keyword>
<reference evidence="23 24" key="1">
    <citation type="submission" date="2018-03" db="EMBL/GenBank/DDBJ databases">
        <title>Draft genome sequence of Rohu Carp (Labeo rohita).</title>
        <authorList>
            <person name="Das P."/>
            <person name="Kushwaha B."/>
            <person name="Joshi C.G."/>
            <person name="Kumar D."/>
            <person name="Nagpure N.S."/>
            <person name="Sahoo L."/>
            <person name="Das S.P."/>
            <person name="Bit A."/>
            <person name="Patnaik S."/>
            <person name="Meher P.K."/>
            <person name="Jayasankar P."/>
            <person name="Koringa P.G."/>
            <person name="Patel N.V."/>
            <person name="Hinsu A.T."/>
            <person name="Kumar R."/>
            <person name="Pandey M."/>
            <person name="Agarwal S."/>
            <person name="Srivastava S."/>
            <person name="Singh M."/>
            <person name="Iquebal M.A."/>
            <person name="Jaiswal S."/>
            <person name="Angadi U.B."/>
            <person name="Kumar N."/>
            <person name="Raza M."/>
            <person name="Shah T.M."/>
            <person name="Rai A."/>
            <person name="Jena J.K."/>
        </authorList>
    </citation>
    <scope>NUCLEOTIDE SEQUENCE [LARGE SCALE GENOMIC DNA]</scope>
    <source>
        <strain evidence="23">DASCIFA01</strain>
        <tissue evidence="23">Testis</tissue>
    </source>
</reference>
<dbReference type="Pfam" id="PF03522">
    <property type="entry name" value="SLC12"/>
    <property type="match status" value="1"/>
</dbReference>
<feature type="transmembrane region" description="Helical" evidence="19">
    <location>
        <begin position="155"/>
        <end position="184"/>
    </location>
</feature>
<dbReference type="FunFam" id="1.20.1740.10:FF:000005">
    <property type="entry name" value="Solute carrier family 12 member 1"/>
    <property type="match status" value="1"/>
</dbReference>
<dbReference type="PRINTS" id="PR01207">
    <property type="entry name" value="NAKCLTRNSPRT"/>
</dbReference>